<dbReference type="Proteomes" id="UP000887578">
    <property type="component" value="Unplaced"/>
</dbReference>
<sequence>MCRYFCPICRRSMAEENNSVEIFRPSFDTKKLSEKTKIEKTNETMKQFFAYKNYEELKSETMEKIQNLWKTEEISGMTPARVFVAAGKSHMMCKKAIKQKKLFDGYYFALRTAYLIKSMEKTSDFQMYYRNHEYEYRELSGENFQLFKSFETMLFPIFEERKFSDENIIELSNIYDNAISLSGHENGTRFFSSLP</sequence>
<evidence type="ECO:0000313" key="1">
    <source>
        <dbReference type="Proteomes" id="UP000887578"/>
    </source>
</evidence>
<keyword evidence="1" id="KW-1185">Reference proteome</keyword>
<reference evidence="2" key="1">
    <citation type="submission" date="2022-11" db="UniProtKB">
        <authorList>
            <consortium name="WormBaseParasite"/>
        </authorList>
    </citation>
    <scope>IDENTIFICATION</scope>
</reference>
<organism evidence="1 2">
    <name type="scientific">Panagrolaimus davidi</name>
    <dbReference type="NCBI Taxonomy" id="227884"/>
    <lineage>
        <taxon>Eukaryota</taxon>
        <taxon>Metazoa</taxon>
        <taxon>Ecdysozoa</taxon>
        <taxon>Nematoda</taxon>
        <taxon>Chromadorea</taxon>
        <taxon>Rhabditida</taxon>
        <taxon>Tylenchina</taxon>
        <taxon>Panagrolaimomorpha</taxon>
        <taxon>Panagrolaimoidea</taxon>
        <taxon>Panagrolaimidae</taxon>
        <taxon>Panagrolaimus</taxon>
    </lineage>
</organism>
<name>A0A914QA57_9BILA</name>
<accession>A0A914QA57</accession>
<evidence type="ECO:0000313" key="2">
    <source>
        <dbReference type="WBParaSite" id="PDA_v2.g26036.t1"/>
    </source>
</evidence>
<protein>
    <submittedName>
        <fullName evidence="2">Uncharacterized protein</fullName>
    </submittedName>
</protein>
<proteinExistence type="predicted"/>
<dbReference type="AlphaFoldDB" id="A0A914QA57"/>
<dbReference type="WBParaSite" id="PDA_v2.g26036.t1">
    <property type="protein sequence ID" value="PDA_v2.g26036.t1"/>
    <property type="gene ID" value="PDA_v2.g26036"/>
</dbReference>